<reference evidence="2" key="1">
    <citation type="journal article" date="2022" name="Front. Microbiol.">
        <title>Genome-based taxonomic rearrangement of Oceanobacter-related bacteria including the description of Thalassolituus hydrocarbonoclasticus sp. nov. and Thalassolituus pacificus sp. nov. and emended description of the genus Thalassolituus.</title>
        <authorList>
            <person name="Dong C."/>
            <person name="Wei L."/>
            <person name="Wang J."/>
            <person name="Lai Q."/>
            <person name="Huang Z."/>
            <person name="Shao Z."/>
        </authorList>
    </citation>
    <scope>NUCLEOTIDE SEQUENCE</scope>
    <source>
        <strain evidence="2">59MF3M-4</strain>
    </source>
</reference>
<dbReference type="AlphaFoldDB" id="A0A9X3AQV2"/>
<feature type="transmembrane region" description="Helical" evidence="1">
    <location>
        <begin position="147"/>
        <end position="166"/>
    </location>
</feature>
<name>A0A9X3AQV2_9GAMM</name>
<gene>
    <name evidence="2" type="ORF">NYR02_03715</name>
</gene>
<accession>A0A9X3AQV2</accession>
<feature type="transmembrane region" description="Helical" evidence="1">
    <location>
        <begin position="118"/>
        <end position="135"/>
    </location>
</feature>
<feature type="transmembrane region" description="Helical" evidence="1">
    <location>
        <begin position="58"/>
        <end position="83"/>
    </location>
</feature>
<dbReference type="RefSeq" id="WP_260975050.1">
    <property type="nucleotide sequence ID" value="NZ_JAOANI010000012.1"/>
</dbReference>
<evidence type="ECO:0000256" key="1">
    <source>
        <dbReference type="SAM" id="Phobius"/>
    </source>
</evidence>
<sequence>MNVLLNTYASAKKIALLLNIIGFQLCWAACVIGGTQWAAVCVPLFLCWHWTQRKPRELWLIALITLGGSLFDSLLLNLNLMAFPDHDGALIPLWLMLLWSAFAATLRHSMEWLLQKPLLAALLGGIAAPWSYYAGSLFDVIELTAPVLVLIAVAWALLLAALSLYWREK</sequence>
<dbReference type="Pfam" id="PF11086">
    <property type="entry name" value="DUF2878"/>
    <property type="match status" value="1"/>
</dbReference>
<keyword evidence="1" id="KW-0472">Membrane</keyword>
<feature type="transmembrane region" description="Helical" evidence="1">
    <location>
        <begin position="20"/>
        <end position="46"/>
    </location>
</feature>
<dbReference type="Proteomes" id="UP001147830">
    <property type="component" value="Unassembled WGS sequence"/>
</dbReference>
<dbReference type="InterPro" id="IPR021306">
    <property type="entry name" value="DUF2878"/>
</dbReference>
<evidence type="ECO:0000313" key="2">
    <source>
        <dbReference type="EMBL" id="MCT7358129.1"/>
    </source>
</evidence>
<keyword evidence="1" id="KW-1133">Transmembrane helix</keyword>
<keyword evidence="3" id="KW-1185">Reference proteome</keyword>
<organism evidence="2 3">
    <name type="scientific">Thalassolituus pacificus</name>
    <dbReference type="NCBI Taxonomy" id="2975440"/>
    <lineage>
        <taxon>Bacteria</taxon>
        <taxon>Pseudomonadati</taxon>
        <taxon>Pseudomonadota</taxon>
        <taxon>Gammaproteobacteria</taxon>
        <taxon>Oceanospirillales</taxon>
        <taxon>Oceanospirillaceae</taxon>
        <taxon>Thalassolituus</taxon>
    </lineage>
</organism>
<evidence type="ECO:0000313" key="3">
    <source>
        <dbReference type="Proteomes" id="UP001147830"/>
    </source>
</evidence>
<reference evidence="2" key="2">
    <citation type="submission" date="2022-08" db="EMBL/GenBank/DDBJ databases">
        <authorList>
            <person name="Dong C."/>
        </authorList>
    </citation>
    <scope>NUCLEOTIDE SEQUENCE</scope>
    <source>
        <strain evidence="2">59MF3M-4</strain>
    </source>
</reference>
<feature type="transmembrane region" description="Helical" evidence="1">
    <location>
        <begin position="89"/>
        <end position="106"/>
    </location>
</feature>
<comment type="caution">
    <text evidence="2">The sequence shown here is derived from an EMBL/GenBank/DDBJ whole genome shotgun (WGS) entry which is preliminary data.</text>
</comment>
<dbReference type="EMBL" id="JAOANI010000012">
    <property type="protein sequence ID" value="MCT7358129.1"/>
    <property type="molecule type" value="Genomic_DNA"/>
</dbReference>
<protein>
    <submittedName>
        <fullName evidence="2">DUF2878 domain-containing protein</fullName>
    </submittedName>
</protein>
<proteinExistence type="predicted"/>
<keyword evidence="1" id="KW-0812">Transmembrane</keyword>